<organism evidence="1 2">
    <name type="scientific">Sorghum bicolor</name>
    <name type="common">Sorghum</name>
    <name type="synonym">Sorghum vulgare</name>
    <dbReference type="NCBI Taxonomy" id="4558"/>
    <lineage>
        <taxon>Eukaryota</taxon>
        <taxon>Viridiplantae</taxon>
        <taxon>Streptophyta</taxon>
        <taxon>Embryophyta</taxon>
        <taxon>Tracheophyta</taxon>
        <taxon>Spermatophyta</taxon>
        <taxon>Magnoliopsida</taxon>
        <taxon>Liliopsida</taxon>
        <taxon>Poales</taxon>
        <taxon>Poaceae</taxon>
        <taxon>PACMAD clade</taxon>
        <taxon>Panicoideae</taxon>
        <taxon>Andropogonodae</taxon>
        <taxon>Andropogoneae</taxon>
        <taxon>Sorghinae</taxon>
        <taxon>Sorghum</taxon>
    </lineage>
</organism>
<name>A0A1W0W6H7_SORBI</name>
<sequence>MGAVFVLPHGVYFGLAKPKMVEAVGRHTNPRLAAVGIEAGAGRIQTRRVQPASRASFYAALNKESHKVFRFWGLAEQAFVPLYLCSVLVLSPYRN</sequence>
<proteinExistence type="predicted"/>
<evidence type="ECO:0000313" key="1">
    <source>
        <dbReference type="EMBL" id="OQU89925.1"/>
    </source>
</evidence>
<dbReference type="EMBL" id="CM000761">
    <property type="protein sequence ID" value="OQU89925.1"/>
    <property type="molecule type" value="Genomic_DNA"/>
</dbReference>
<reference evidence="2" key="2">
    <citation type="journal article" date="2018" name="Plant J.">
        <title>The Sorghum bicolor reference genome: improved assembly, gene annotations, a transcriptome atlas, and signatures of genome organization.</title>
        <authorList>
            <person name="McCormick R.F."/>
            <person name="Truong S.K."/>
            <person name="Sreedasyam A."/>
            <person name="Jenkins J."/>
            <person name="Shu S."/>
            <person name="Sims D."/>
            <person name="Kennedy M."/>
            <person name="Amirebrahimi M."/>
            <person name="Weers B.D."/>
            <person name="McKinley B."/>
            <person name="Mattison A."/>
            <person name="Morishige D.T."/>
            <person name="Grimwood J."/>
            <person name="Schmutz J."/>
            <person name="Mullet J.E."/>
        </authorList>
    </citation>
    <scope>NUCLEOTIDE SEQUENCE [LARGE SCALE GENOMIC DNA]</scope>
    <source>
        <strain evidence="2">cv. BTx623</strain>
    </source>
</reference>
<dbReference type="AlphaFoldDB" id="A0A1W0W6H7"/>
<dbReference type="Gramene" id="OQU89925">
    <property type="protein sequence ID" value="OQU89925"/>
    <property type="gene ID" value="SORBI_3002G293950"/>
</dbReference>
<accession>A0A1W0W6H7</accession>
<evidence type="ECO:0000313" key="2">
    <source>
        <dbReference type="Proteomes" id="UP000000768"/>
    </source>
</evidence>
<dbReference type="Proteomes" id="UP000000768">
    <property type="component" value="Chromosome 2"/>
</dbReference>
<protein>
    <submittedName>
        <fullName evidence="1">Uncharacterized protein</fullName>
    </submittedName>
</protein>
<keyword evidence="2" id="KW-1185">Reference proteome</keyword>
<reference evidence="1 2" key="1">
    <citation type="journal article" date="2009" name="Nature">
        <title>The Sorghum bicolor genome and the diversification of grasses.</title>
        <authorList>
            <person name="Paterson A.H."/>
            <person name="Bowers J.E."/>
            <person name="Bruggmann R."/>
            <person name="Dubchak I."/>
            <person name="Grimwood J."/>
            <person name="Gundlach H."/>
            <person name="Haberer G."/>
            <person name="Hellsten U."/>
            <person name="Mitros T."/>
            <person name="Poliakov A."/>
            <person name="Schmutz J."/>
            <person name="Spannagl M."/>
            <person name="Tang H."/>
            <person name="Wang X."/>
            <person name="Wicker T."/>
            <person name="Bharti A.K."/>
            <person name="Chapman J."/>
            <person name="Feltus F.A."/>
            <person name="Gowik U."/>
            <person name="Grigoriev I.V."/>
            <person name="Lyons E."/>
            <person name="Maher C.A."/>
            <person name="Martis M."/>
            <person name="Narechania A."/>
            <person name="Otillar R.P."/>
            <person name="Penning B.W."/>
            <person name="Salamov A.A."/>
            <person name="Wang Y."/>
            <person name="Zhang L."/>
            <person name="Carpita N.C."/>
            <person name="Freeling M."/>
            <person name="Gingle A.R."/>
            <person name="Hash C.T."/>
            <person name="Keller B."/>
            <person name="Klein P."/>
            <person name="Kresovich S."/>
            <person name="McCann M.C."/>
            <person name="Ming R."/>
            <person name="Peterson D.G."/>
            <person name="Mehboob-ur-Rahman"/>
            <person name="Ware D."/>
            <person name="Westhoff P."/>
            <person name="Mayer K.F."/>
            <person name="Messing J."/>
            <person name="Rokhsar D.S."/>
        </authorList>
    </citation>
    <scope>NUCLEOTIDE SEQUENCE [LARGE SCALE GENOMIC DNA]</scope>
    <source>
        <strain evidence="2">cv. BTx623</strain>
    </source>
</reference>
<gene>
    <name evidence="1" type="ORF">SORBI_3002G293950</name>
</gene>
<dbReference type="InParanoid" id="A0A1W0W6H7"/>